<reference evidence="1 2" key="1">
    <citation type="submission" date="2014-08" db="EMBL/GenBank/DDBJ databases">
        <title>Genomic and Phenotypic Diversity of Colwellia psychrerythraea strains from Disparate Marine Basins.</title>
        <authorList>
            <person name="Techtmann S.M."/>
            <person name="Stelling S.C."/>
            <person name="Utturkar S.M."/>
            <person name="Alshibli N."/>
            <person name="Harris A."/>
            <person name="Brown S.D."/>
            <person name="Hazen T.C."/>
        </authorList>
    </citation>
    <scope>NUCLEOTIDE SEQUENCE [LARGE SCALE GENOMIC DNA]</scope>
    <source>
        <strain evidence="1 2">ND2E</strain>
    </source>
</reference>
<gene>
    <name evidence="1" type="ORF">ND2E_4210</name>
</gene>
<organism evidence="1 2">
    <name type="scientific">Colwellia psychrerythraea</name>
    <name type="common">Vibrio psychroerythus</name>
    <dbReference type="NCBI Taxonomy" id="28229"/>
    <lineage>
        <taxon>Bacteria</taxon>
        <taxon>Pseudomonadati</taxon>
        <taxon>Pseudomonadota</taxon>
        <taxon>Gammaproteobacteria</taxon>
        <taxon>Alteromonadales</taxon>
        <taxon>Colwelliaceae</taxon>
        <taxon>Colwellia</taxon>
    </lineage>
</organism>
<evidence type="ECO:0000313" key="1">
    <source>
        <dbReference type="EMBL" id="KGJ88374.1"/>
    </source>
</evidence>
<sequence length="65" mass="7729">MYLELDRQQFKDEYEKRGWTPIPLAERWGISKTRIHQIAVEVEQGHKKAQAYIDMLHGLPHLKIS</sequence>
<dbReference type="EMBL" id="JQED01000047">
    <property type="protein sequence ID" value="KGJ88374.1"/>
    <property type="molecule type" value="Genomic_DNA"/>
</dbReference>
<name>A0A099KCA7_COLPS</name>
<accession>A0A099KCA7</accession>
<protein>
    <submittedName>
        <fullName evidence="1">Uncharacterized protein</fullName>
    </submittedName>
</protein>
<evidence type="ECO:0000313" key="2">
    <source>
        <dbReference type="Proteomes" id="UP000029843"/>
    </source>
</evidence>
<comment type="caution">
    <text evidence="1">The sequence shown here is derived from an EMBL/GenBank/DDBJ whole genome shotgun (WGS) entry which is preliminary data.</text>
</comment>
<dbReference type="PATRIC" id="fig|28229.4.peg.3558"/>
<dbReference type="Proteomes" id="UP000029843">
    <property type="component" value="Unassembled WGS sequence"/>
</dbReference>
<dbReference type="AlphaFoldDB" id="A0A099KCA7"/>
<proteinExistence type="predicted"/>